<dbReference type="Proteomes" id="UP000516404">
    <property type="component" value="Chromosome"/>
</dbReference>
<proteinExistence type="predicted"/>
<gene>
    <name evidence="1" type="ORF">IDM49_00705</name>
</gene>
<dbReference type="EMBL" id="CP061539">
    <property type="protein sequence ID" value="QNV37866.1"/>
    <property type="molecule type" value="Genomic_DNA"/>
</dbReference>
<accession>A0A7H2BDX0</accession>
<protein>
    <submittedName>
        <fullName evidence="1">Uncharacterized protein</fullName>
    </submittedName>
</protein>
<sequence length="152" mass="15963">MPHDTLHIEPAESGSEAPDSLRVKIRESILAVDGVEQIYPHEGAIGGTVRAVAAAVREGQEGAKGNKESDFFNTSQQSATTTVGKVADAVKSLIEAPVSESASGAGSENLTVAVRVGLSADADVPRTVRSVAEAVRQHVDDERYVHVEAVNY</sequence>
<reference evidence="1 2" key="1">
    <citation type="submission" date="2020-09" db="EMBL/GenBank/DDBJ databases">
        <title>Investigation of environmental microbes.</title>
        <authorList>
            <person name="Ou Y."/>
            <person name="Kang Q."/>
        </authorList>
    </citation>
    <scope>NUCLEOTIDE SEQUENCE [LARGE SCALE GENOMIC DNA]</scope>
    <source>
        <strain evidence="1 2">KJZ-14</strain>
    </source>
</reference>
<dbReference type="KEGG" id="rter:IDM49_00705"/>
<evidence type="ECO:0000313" key="1">
    <source>
        <dbReference type="EMBL" id="QNV37866.1"/>
    </source>
</evidence>
<evidence type="ECO:0000313" key="2">
    <source>
        <dbReference type="Proteomes" id="UP000516404"/>
    </source>
</evidence>
<dbReference type="GeneID" id="96622741"/>
<dbReference type="AlphaFoldDB" id="A0A7H2BDX0"/>
<keyword evidence="2" id="KW-1185">Reference proteome</keyword>
<organism evidence="1 2">
    <name type="scientific">Rothia terrae</name>
    <dbReference type="NCBI Taxonomy" id="396015"/>
    <lineage>
        <taxon>Bacteria</taxon>
        <taxon>Bacillati</taxon>
        <taxon>Actinomycetota</taxon>
        <taxon>Actinomycetes</taxon>
        <taxon>Micrococcales</taxon>
        <taxon>Micrococcaceae</taxon>
        <taxon>Rothia</taxon>
    </lineage>
</organism>
<dbReference type="RefSeq" id="WP_190724670.1">
    <property type="nucleotide sequence ID" value="NZ_CP061539.1"/>
</dbReference>
<name>A0A7H2BDX0_9MICC</name>